<sequence length="33" mass="3757">MVSLLLWQRKASAFGISRILQVLVLAYIPRSIL</sequence>
<dbReference type="EMBL" id="BPVZ01000158">
    <property type="protein sequence ID" value="GKV42423.1"/>
    <property type="molecule type" value="Genomic_DNA"/>
</dbReference>
<keyword evidence="2" id="KW-1185">Reference proteome</keyword>
<protein>
    <submittedName>
        <fullName evidence="1">Uncharacterized protein</fullName>
    </submittedName>
</protein>
<dbReference type="Proteomes" id="UP001054252">
    <property type="component" value="Unassembled WGS sequence"/>
</dbReference>
<dbReference type="AlphaFoldDB" id="A0AAV5M0C0"/>
<evidence type="ECO:0000313" key="2">
    <source>
        <dbReference type="Proteomes" id="UP001054252"/>
    </source>
</evidence>
<organism evidence="1 2">
    <name type="scientific">Rubroshorea leprosula</name>
    <dbReference type="NCBI Taxonomy" id="152421"/>
    <lineage>
        <taxon>Eukaryota</taxon>
        <taxon>Viridiplantae</taxon>
        <taxon>Streptophyta</taxon>
        <taxon>Embryophyta</taxon>
        <taxon>Tracheophyta</taxon>
        <taxon>Spermatophyta</taxon>
        <taxon>Magnoliopsida</taxon>
        <taxon>eudicotyledons</taxon>
        <taxon>Gunneridae</taxon>
        <taxon>Pentapetalae</taxon>
        <taxon>rosids</taxon>
        <taxon>malvids</taxon>
        <taxon>Malvales</taxon>
        <taxon>Dipterocarpaceae</taxon>
        <taxon>Rubroshorea</taxon>
    </lineage>
</organism>
<evidence type="ECO:0000313" key="1">
    <source>
        <dbReference type="EMBL" id="GKV42423.1"/>
    </source>
</evidence>
<reference evidence="1 2" key="1">
    <citation type="journal article" date="2021" name="Commun. Biol.">
        <title>The genome of Shorea leprosula (Dipterocarpaceae) highlights the ecological relevance of drought in aseasonal tropical rainforests.</title>
        <authorList>
            <person name="Ng K.K.S."/>
            <person name="Kobayashi M.J."/>
            <person name="Fawcett J.A."/>
            <person name="Hatakeyama M."/>
            <person name="Paape T."/>
            <person name="Ng C.H."/>
            <person name="Ang C.C."/>
            <person name="Tnah L.H."/>
            <person name="Lee C.T."/>
            <person name="Nishiyama T."/>
            <person name="Sese J."/>
            <person name="O'Brien M.J."/>
            <person name="Copetti D."/>
            <person name="Mohd Noor M.I."/>
            <person name="Ong R.C."/>
            <person name="Putra M."/>
            <person name="Sireger I.Z."/>
            <person name="Indrioko S."/>
            <person name="Kosugi Y."/>
            <person name="Izuno A."/>
            <person name="Isagi Y."/>
            <person name="Lee S.L."/>
            <person name="Shimizu K.K."/>
        </authorList>
    </citation>
    <scope>NUCLEOTIDE SEQUENCE [LARGE SCALE GENOMIC DNA]</scope>
    <source>
        <strain evidence="1">214</strain>
    </source>
</reference>
<gene>
    <name evidence="1" type="ORF">SLEP1_g49831</name>
</gene>
<name>A0AAV5M0C0_9ROSI</name>
<comment type="caution">
    <text evidence="1">The sequence shown here is derived from an EMBL/GenBank/DDBJ whole genome shotgun (WGS) entry which is preliminary data.</text>
</comment>
<proteinExistence type="predicted"/>
<accession>A0AAV5M0C0</accession>